<dbReference type="EMBL" id="GBRH01161161">
    <property type="protein sequence ID" value="JAE36735.1"/>
    <property type="molecule type" value="Transcribed_RNA"/>
</dbReference>
<name>A0A0A9HHV4_ARUDO</name>
<dbReference type="AlphaFoldDB" id="A0A0A9HHV4"/>
<reference evidence="1" key="2">
    <citation type="journal article" date="2015" name="Data Brief">
        <title>Shoot transcriptome of the giant reed, Arundo donax.</title>
        <authorList>
            <person name="Barrero R.A."/>
            <person name="Guerrero F.D."/>
            <person name="Moolhuijzen P."/>
            <person name="Goolsby J.A."/>
            <person name="Tidwell J."/>
            <person name="Bellgard S.E."/>
            <person name="Bellgard M.I."/>
        </authorList>
    </citation>
    <scope>NUCLEOTIDE SEQUENCE</scope>
    <source>
        <tissue evidence="1">Shoot tissue taken approximately 20 cm above the soil surface</tissue>
    </source>
</reference>
<proteinExistence type="predicted"/>
<evidence type="ECO:0000313" key="1">
    <source>
        <dbReference type="EMBL" id="JAE36735.1"/>
    </source>
</evidence>
<reference evidence="1" key="1">
    <citation type="submission" date="2014-09" db="EMBL/GenBank/DDBJ databases">
        <authorList>
            <person name="Magalhaes I.L.F."/>
            <person name="Oliveira U."/>
            <person name="Santos F.R."/>
            <person name="Vidigal T.H.D.A."/>
            <person name="Brescovit A.D."/>
            <person name="Santos A.J."/>
        </authorList>
    </citation>
    <scope>NUCLEOTIDE SEQUENCE</scope>
    <source>
        <tissue evidence="1">Shoot tissue taken approximately 20 cm above the soil surface</tissue>
    </source>
</reference>
<accession>A0A0A9HHV4</accession>
<organism evidence="1">
    <name type="scientific">Arundo donax</name>
    <name type="common">Giant reed</name>
    <name type="synonym">Donax arundinaceus</name>
    <dbReference type="NCBI Taxonomy" id="35708"/>
    <lineage>
        <taxon>Eukaryota</taxon>
        <taxon>Viridiplantae</taxon>
        <taxon>Streptophyta</taxon>
        <taxon>Embryophyta</taxon>
        <taxon>Tracheophyta</taxon>
        <taxon>Spermatophyta</taxon>
        <taxon>Magnoliopsida</taxon>
        <taxon>Liliopsida</taxon>
        <taxon>Poales</taxon>
        <taxon>Poaceae</taxon>
        <taxon>PACMAD clade</taxon>
        <taxon>Arundinoideae</taxon>
        <taxon>Arundineae</taxon>
        <taxon>Arundo</taxon>
    </lineage>
</organism>
<protein>
    <submittedName>
        <fullName evidence="1">Uncharacterized protein</fullName>
    </submittedName>
</protein>
<sequence>MVGCYFLSDWHQLLQSIDLQISATMKYQ</sequence>